<evidence type="ECO:0000313" key="3">
    <source>
        <dbReference type="Proteomes" id="UP000053260"/>
    </source>
</evidence>
<dbReference type="AlphaFoldDB" id="A0A117S1P4"/>
<dbReference type="Proteomes" id="UP000053260">
    <property type="component" value="Unassembled WGS sequence"/>
</dbReference>
<organism evidence="2 3">
    <name type="scientific">Streptomyces dysideae</name>
    <dbReference type="NCBI Taxonomy" id="909626"/>
    <lineage>
        <taxon>Bacteria</taxon>
        <taxon>Bacillati</taxon>
        <taxon>Actinomycetota</taxon>
        <taxon>Actinomycetes</taxon>
        <taxon>Kitasatosporales</taxon>
        <taxon>Streptomycetaceae</taxon>
        <taxon>Streptomyces</taxon>
    </lineage>
</organism>
<protein>
    <submittedName>
        <fullName evidence="2">Uncharacterized protein</fullName>
    </submittedName>
</protein>
<evidence type="ECO:0000313" key="2">
    <source>
        <dbReference type="EMBL" id="KUO21485.1"/>
    </source>
</evidence>
<keyword evidence="3" id="KW-1185">Reference proteome</keyword>
<evidence type="ECO:0000256" key="1">
    <source>
        <dbReference type="SAM" id="MobiDB-lite"/>
    </source>
</evidence>
<feature type="region of interest" description="Disordered" evidence="1">
    <location>
        <begin position="1"/>
        <end position="51"/>
    </location>
</feature>
<sequence>MILGSSRSRYSVSVRESPPGRVRGGLRRGPEPRPQNHGQRIGLRRRTRTVGTVTEPTATATDEADVCRVLAEAFGIDAPKVLTLLR</sequence>
<dbReference type="EMBL" id="LMXB01000024">
    <property type="protein sequence ID" value="KUO21485.1"/>
    <property type="molecule type" value="Genomic_DNA"/>
</dbReference>
<name>A0A117S1P4_9ACTN</name>
<comment type="caution">
    <text evidence="2">The sequence shown here is derived from an EMBL/GenBank/DDBJ whole genome shotgun (WGS) entry which is preliminary data.</text>
</comment>
<reference evidence="2 3" key="1">
    <citation type="submission" date="2015-10" db="EMBL/GenBank/DDBJ databases">
        <title>Draft genome sequence of Streptomyces sp. RV15, isolated from a marine sponge.</title>
        <authorList>
            <person name="Ruckert C."/>
            <person name="Abdelmohsen U.R."/>
            <person name="Winkler A."/>
            <person name="Hentschel U."/>
            <person name="Kalinowski J."/>
            <person name="Kampfer P."/>
            <person name="Glaeser S."/>
        </authorList>
    </citation>
    <scope>NUCLEOTIDE SEQUENCE [LARGE SCALE GENOMIC DNA]</scope>
    <source>
        <strain evidence="2 3">RV15</strain>
    </source>
</reference>
<accession>A0A117S1P4</accession>
<proteinExistence type="predicted"/>
<gene>
    <name evidence="2" type="ORF">AQJ91_09135</name>
</gene>
<feature type="compositionally biased region" description="Low complexity" evidence="1">
    <location>
        <begin position="1"/>
        <end position="21"/>
    </location>
</feature>